<evidence type="ECO:0000313" key="4">
    <source>
        <dbReference type="Proteomes" id="UP000248584"/>
    </source>
</evidence>
<protein>
    <submittedName>
        <fullName evidence="3">Uncharacterized protein DUF1524</fullName>
    </submittedName>
</protein>
<dbReference type="InterPro" id="IPR011089">
    <property type="entry name" value="GmrSD_C"/>
</dbReference>
<dbReference type="PANTHER" id="PTHR35149:SF2">
    <property type="entry name" value="DUF262 DOMAIN-CONTAINING PROTEIN"/>
    <property type="match status" value="1"/>
</dbReference>
<reference evidence="3 4" key="1">
    <citation type="submission" date="2018-06" db="EMBL/GenBank/DDBJ databases">
        <title>Genomic Encyclopedia of Archaeal and Bacterial Type Strains, Phase II (KMG-II): from individual species to whole genera.</title>
        <authorList>
            <person name="Goeker M."/>
        </authorList>
    </citation>
    <scope>NUCLEOTIDE SEQUENCE [LARGE SCALE GENOMIC DNA]</scope>
    <source>
        <strain evidence="3 4">DSM 17205</strain>
    </source>
</reference>
<comment type="caution">
    <text evidence="3">The sequence shown here is derived from an EMBL/GenBank/DDBJ whole genome shotgun (WGS) entry which is preliminary data.</text>
</comment>
<dbReference type="Proteomes" id="UP000248584">
    <property type="component" value="Unassembled WGS sequence"/>
</dbReference>
<dbReference type="Pfam" id="PF07510">
    <property type="entry name" value="GmrSD_C"/>
    <property type="match status" value="1"/>
</dbReference>
<sequence length="591" mass="68703">MKELIFSIEHIFNSHNQNGCLTQYDCSYYHIAAYQRGYKWASTKNGAVSILLNDLWNAFISYENQESKEYYLQYITVKKIALKNTSCLEVIDGQQRLTTLSIILAVLSAQLELENISFNKLDYAIRDNIFTNHVYPTEALNAVLVTTWKDFSADESLNKQDVFYIFSALQKSATFFKGKKDLGLFYNYLINNVKLIVNSIESHIESETVFKNLNSNKVPLTEAELIKGLLITKIGRKHKYSFKQVMEIRANVGKHWDELATWANKEDIKGFYFNNKNNAMQELLKLVAYALENETLSINKSASAKDFPLFNFFLEHNNYVQTFDKLKAVKNKLDDWFYHTQIYNLIGYCRFAKNSNKNNLTFLNDLLKIDTKTDLIHKLETDKEEFLKDLDVSDLSYEETPDSLHHILLALNVFIEGQENIRFNFYEFDKQKWSLEHIFPQTPEGKKNVLKQKHKDAIYNILGETITQEVKDVLELETREDTQKQVYYRALKEHPALNGIGNMCLLSGKDNASNGNKFFDEKRDNILKRIQIGSFVPKHTFDVFSKMFKNADTSRMSLWSIDDIEAHKIHIKTTLGLKESVNNFNAKTVEK</sequence>
<dbReference type="Pfam" id="PF03235">
    <property type="entry name" value="GmrSD_N"/>
    <property type="match status" value="1"/>
</dbReference>
<proteinExistence type="predicted"/>
<dbReference type="InterPro" id="IPR004919">
    <property type="entry name" value="GmrSD_N"/>
</dbReference>
<keyword evidence="4" id="KW-1185">Reference proteome</keyword>
<evidence type="ECO:0000259" key="1">
    <source>
        <dbReference type="Pfam" id="PF03235"/>
    </source>
</evidence>
<dbReference type="RefSeq" id="WP_015361450.1">
    <property type="nucleotide sequence ID" value="NZ_QKZR01000001.1"/>
</dbReference>
<dbReference type="PANTHER" id="PTHR35149">
    <property type="entry name" value="SLL5132 PROTEIN"/>
    <property type="match status" value="1"/>
</dbReference>
<organism evidence="3 4">
    <name type="scientific">Nonlabens dokdonensis</name>
    <dbReference type="NCBI Taxonomy" id="328515"/>
    <lineage>
        <taxon>Bacteria</taxon>
        <taxon>Pseudomonadati</taxon>
        <taxon>Bacteroidota</taxon>
        <taxon>Flavobacteriia</taxon>
        <taxon>Flavobacteriales</taxon>
        <taxon>Flavobacteriaceae</taxon>
        <taxon>Nonlabens</taxon>
    </lineage>
</organism>
<feature type="domain" description="GmrSD restriction endonucleases N-terminal" evidence="1">
    <location>
        <begin position="8"/>
        <end position="230"/>
    </location>
</feature>
<evidence type="ECO:0000313" key="3">
    <source>
        <dbReference type="EMBL" id="PZX43630.1"/>
    </source>
</evidence>
<accession>A0ABX5Q0S1</accession>
<dbReference type="EMBL" id="QKZR01000001">
    <property type="protein sequence ID" value="PZX43630.1"/>
    <property type="molecule type" value="Genomic_DNA"/>
</dbReference>
<gene>
    <name evidence="3" type="ORF">LX97_00631</name>
</gene>
<feature type="domain" description="GmrSD restriction endonucleases C-terminal" evidence="2">
    <location>
        <begin position="381"/>
        <end position="567"/>
    </location>
</feature>
<evidence type="ECO:0000259" key="2">
    <source>
        <dbReference type="Pfam" id="PF07510"/>
    </source>
</evidence>
<name>A0ABX5Q0S1_9FLAO</name>